<evidence type="ECO:0000256" key="1">
    <source>
        <dbReference type="ARBA" id="ARBA00022614"/>
    </source>
</evidence>
<dbReference type="PANTHER" id="PTHR24366:SF96">
    <property type="entry name" value="LEUCINE RICH REPEAT CONTAINING 53"/>
    <property type="match status" value="1"/>
</dbReference>
<dbReference type="WBParaSite" id="maker-uti_cns_0015458-snap-gene-0.4-mRNA-1">
    <property type="protein sequence ID" value="maker-uti_cns_0015458-snap-gene-0.4-mRNA-1"/>
    <property type="gene ID" value="maker-uti_cns_0015458-snap-gene-0.4"/>
</dbReference>
<dbReference type="SUPFAM" id="SSF52058">
    <property type="entry name" value="L domain-like"/>
    <property type="match status" value="1"/>
</dbReference>
<evidence type="ECO:0000256" key="3">
    <source>
        <dbReference type="SAM" id="MobiDB-lite"/>
    </source>
</evidence>
<evidence type="ECO:0000256" key="4">
    <source>
        <dbReference type="SAM" id="Phobius"/>
    </source>
</evidence>
<protein>
    <submittedName>
        <fullName evidence="6">LRRCT domain-containing protein</fullName>
    </submittedName>
</protein>
<name>A0A1I8ISD3_9PLAT</name>
<dbReference type="PANTHER" id="PTHR24366">
    <property type="entry name" value="IG(IMMUNOGLOBULIN) AND LRR(LEUCINE RICH REPEAT) DOMAINS"/>
    <property type="match status" value="1"/>
</dbReference>
<evidence type="ECO:0000256" key="2">
    <source>
        <dbReference type="ARBA" id="ARBA00022737"/>
    </source>
</evidence>
<feature type="region of interest" description="Disordered" evidence="3">
    <location>
        <begin position="868"/>
        <end position="904"/>
    </location>
</feature>
<dbReference type="PROSITE" id="PS51450">
    <property type="entry name" value="LRR"/>
    <property type="match status" value="1"/>
</dbReference>
<accession>A0A1I8ISD3</accession>
<evidence type="ECO:0000313" key="5">
    <source>
        <dbReference type="Proteomes" id="UP000095280"/>
    </source>
</evidence>
<keyword evidence="5" id="KW-1185">Reference proteome</keyword>
<feature type="transmembrane region" description="Helical" evidence="4">
    <location>
        <begin position="713"/>
        <end position="730"/>
    </location>
</feature>
<dbReference type="Gene3D" id="3.80.10.10">
    <property type="entry name" value="Ribonuclease Inhibitor"/>
    <property type="match status" value="1"/>
</dbReference>
<keyword evidence="1" id="KW-0433">Leucine-rich repeat</keyword>
<proteinExistence type="predicted"/>
<reference evidence="6" key="1">
    <citation type="submission" date="2016-11" db="UniProtKB">
        <authorList>
            <consortium name="WormBaseParasite"/>
        </authorList>
    </citation>
    <scope>IDENTIFICATION</scope>
</reference>
<organism evidence="5 6">
    <name type="scientific">Macrostomum lignano</name>
    <dbReference type="NCBI Taxonomy" id="282301"/>
    <lineage>
        <taxon>Eukaryota</taxon>
        <taxon>Metazoa</taxon>
        <taxon>Spiralia</taxon>
        <taxon>Lophotrochozoa</taxon>
        <taxon>Platyhelminthes</taxon>
        <taxon>Rhabditophora</taxon>
        <taxon>Macrostomorpha</taxon>
        <taxon>Macrostomida</taxon>
        <taxon>Macrostomidae</taxon>
        <taxon>Macrostomum</taxon>
    </lineage>
</organism>
<dbReference type="AlphaFoldDB" id="A0A1I8ISD3"/>
<keyword evidence="4" id="KW-0472">Membrane</keyword>
<evidence type="ECO:0000313" key="6">
    <source>
        <dbReference type="WBParaSite" id="maker-uti_cns_0015458-snap-gene-0.4-mRNA-1"/>
    </source>
</evidence>
<keyword evidence="2" id="KW-0677">Repeat</keyword>
<dbReference type="Proteomes" id="UP000095280">
    <property type="component" value="Unplaced"/>
</dbReference>
<sequence>MHGLGGIIGIWLGPHNAQAALVPRVFPHIGHLTVLEASLLAAGAAAGVTSIPDSGVTGAFALESMHDNFTCVHGCSCQLVDYTRSRYAVLCQGPSIRAIPAFLTEDLHQIESMTLLRTSITKIVESLHIAGSRLAQLSDFNLMQHPALRDVDFSANQLDSFVSKGSMSLRTLKLSGNLFTRLDSVGASYVALRLLNVAQNRLTLNGLIDWDPPPELEVLDLSGNLLGVESGTLRRSSNASFLDRLRQLQQLDLSDNRLISLKAITDWLPADARLWKLSLSKNPFVCSCSLYRDKQRLAWQGVVIADTPTCRLSNGSDCPLTRLGSWACDGDNGGGSSVTKTGPTLAPREDLASASLLLRLPAVLGLTAAAAAALAILAVGGGVWACRRRRHQQRRQKQRQQQELDSECPYNTVSPRPEAYSYIDMGGNSVSNSSASIDASNTMNYMYDEVQQRPTTARGGDVRDGAAPIEGYVDMCSNDRANIRRSGGGTIIQQQTLSSIFPQRQSGRHVHIQRSNYAGHWNLQTGVQLANQIRRNAALLVAKQQETAPGSGELEAVHRPGALGLLQADQGDAFGSLTPQKVEQRLAGRHLGEAEPAQQLTLQRFNRGSGVHCHHWLLSTASGRRGGDRPLIWQDQLLGLKAPQRGSQSADRIEAQVAPRQEVAQPPVPFKQAELAECAQQQGADESAVPLAGALGQAAEKLQTGTRSLLSRLRGRAIVGYAAIVVYWGFNKRLESKKDDGCLQVHVHSTGVALESTVHGTEDEARQQQSEQDLLVPGGSTVGYCDGSCGQELPSESFGQAYAVLAAGQHGVYGLSVQQAQALHAFGFDTAATATPGIVAVGGMNAIDYRRLLRVEAIPKGVGKRQWQRLPAKSQTASKVAPDCKQNASCPPEPAAPAGPTESTATSVIDVASEICSRVNTSSIQPGPNQVYDGVSVPSAELPSRQSIIINAAIGVRIDSFCSRNARDNMSQFNRTLSAHVGTAAQLFNETKVFSERPHGVGQGGQQ</sequence>
<keyword evidence="4" id="KW-0812">Transmembrane</keyword>
<dbReference type="InterPro" id="IPR032675">
    <property type="entry name" value="LRR_dom_sf"/>
</dbReference>
<keyword evidence="4" id="KW-1133">Transmembrane helix</keyword>
<dbReference type="InterPro" id="IPR001611">
    <property type="entry name" value="Leu-rich_rpt"/>
</dbReference>
<feature type="transmembrane region" description="Helical" evidence="4">
    <location>
        <begin position="362"/>
        <end position="386"/>
    </location>
</feature>